<dbReference type="CDD" id="cd16343">
    <property type="entry name" value="LMWPTP"/>
    <property type="match status" value="1"/>
</dbReference>
<keyword evidence="3" id="KW-0378">Hydrolase</keyword>
<dbReference type="PANTHER" id="PTHR11717:SF7">
    <property type="entry name" value="LOW MOLECULAR WEIGHT PHOSPHOTYROSINE PROTEIN PHOSPHATASE"/>
    <property type="match status" value="1"/>
</dbReference>
<proteinExistence type="inferred from homology"/>
<evidence type="ECO:0000256" key="1">
    <source>
        <dbReference type="ARBA" id="ARBA00011063"/>
    </source>
</evidence>
<dbReference type="EC" id="3.1.3.48" evidence="2"/>
<dbReference type="SUPFAM" id="SSF52788">
    <property type="entry name" value="Phosphotyrosine protein phosphatases I"/>
    <property type="match status" value="1"/>
</dbReference>
<feature type="active site" description="Nucleophile" evidence="5">
    <location>
        <position position="13"/>
    </location>
</feature>
<comment type="similarity">
    <text evidence="1">Belongs to the low molecular weight phosphotyrosine protein phosphatase family.</text>
</comment>
<evidence type="ECO:0000256" key="3">
    <source>
        <dbReference type="ARBA" id="ARBA00022801"/>
    </source>
</evidence>
<evidence type="ECO:0000256" key="4">
    <source>
        <dbReference type="ARBA" id="ARBA00022912"/>
    </source>
</evidence>
<dbReference type="KEGG" id="nli:G3M70_07810"/>
<feature type="domain" description="Phosphotyrosine protein phosphatase I" evidence="6">
    <location>
        <begin position="7"/>
        <end position="157"/>
    </location>
</feature>
<organism evidence="7 8">
    <name type="scientific">Candidatus Nitronauta litoralis</name>
    <dbReference type="NCBI Taxonomy" id="2705533"/>
    <lineage>
        <taxon>Bacteria</taxon>
        <taxon>Pseudomonadati</taxon>
        <taxon>Nitrospinota/Tectimicrobiota group</taxon>
        <taxon>Nitrospinota</taxon>
        <taxon>Nitrospinia</taxon>
        <taxon>Nitrospinales</taxon>
        <taxon>Nitrospinaceae</taxon>
        <taxon>Candidatus Nitronauta</taxon>
    </lineage>
</organism>
<dbReference type="Proteomes" id="UP000594688">
    <property type="component" value="Chromosome"/>
</dbReference>
<evidence type="ECO:0000256" key="2">
    <source>
        <dbReference type="ARBA" id="ARBA00013064"/>
    </source>
</evidence>
<feature type="active site" description="Proton donor" evidence="5">
    <location>
        <position position="131"/>
    </location>
</feature>
<name>A0A7T0FZP7_9BACT</name>
<dbReference type="Gene3D" id="3.40.50.2300">
    <property type="match status" value="1"/>
</dbReference>
<dbReference type="SMART" id="SM00226">
    <property type="entry name" value="LMWPc"/>
    <property type="match status" value="1"/>
</dbReference>
<gene>
    <name evidence="7" type="ORF">G3M70_07810</name>
</gene>
<evidence type="ECO:0000313" key="7">
    <source>
        <dbReference type="EMBL" id="QPJ61790.1"/>
    </source>
</evidence>
<feature type="active site" evidence="5">
    <location>
        <position position="19"/>
    </location>
</feature>
<dbReference type="Pfam" id="PF01451">
    <property type="entry name" value="LMWPc"/>
    <property type="match status" value="1"/>
</dbReference>
<accession>A0A7T0FZP7</accession>
<protein>
    <recommendedName>
        <fullName evidence="2">protein-tyrosine-phosphatase</fullName>
        <ecNumber evidence="2">3.1.3.48</ecNumber>
    </recommendedName>
</protein>
<dbReference type="InterPro" id="IPR023485">
    <property type="entry name" value="Ptyr_pPase"/>
</dbReference>
<dbReference type="AlphaFoldDB" id="A0A7T0FZP7"/>
<reference evidence="7 8" key="1">
    <citation type="submission" date="2020-02" db="EMBL/GenBank/DDBJ databases">
        <title>Genomic and physiological characterization of two novel Nitrospinaceae genera.</title>
        <authorList>
            <person name="Mueller A.J."/>
            <person name="Jung M.-Y."/>
            <person name="Strachan C.R."/>
            <person name="Herbold C.W."/>
            <person name="Kirkegaard R.H."/>
            <person name="Daims H."/>
        </authorList>
    </citation>
    <scope>NUCLEOTIDE SEQUENCE [LARGE SCALE GENOMIC DNA]</scope>
    <source>
        <strain evidence="7">EB</strain>
    </source>
</reference>
<dbReference type="InterPro" id="IPR017867">
    <property type="entry name" value="Tyr_phospatase_low_mol_wt"/>
</dbReference>
<evidence type="ECO:0000259" key="6">
    <source>
        <dbReference type="SMART" id="SM00226"/>
    </source>
</evidence>
<dbReference type="FunFam" id="3.40.50.2300:FF:000113">
    <property type="entry name" value="Low molecular weight protein-tyrosine-phosphatase"/>
    <property type="match status" value="1"/>
</dbReference>
<dbReference type="InterPro" id="IPR036196">
    <property type="entry name" value="Ptyr_pPase_sf"/>
</dbReference>
<dbReference type="EMBL" id="CP048685">
    <property type="protein sequence ID" value="QPJ61790.1"/>
    <property type="molecule type" value="Genomic_DNA"/>
</dbReference>
<keyword evidence="4" id="KW-0904">Protein phosphatase</keyword>
<evidence type="ECO:0000313" key="8">
    <source>
        <dbReference type="Proteomes" id="UP000594688"/>
    </source>
</evidence>
<dbReference type="PRINTS" id="PR00719">
    <property type="entry name" value="LMWPTPASE"/>
</dbReference>
<evidence type="ECO:0000256" key="5">
    <source>
        <dbReference type="PIRSR" id="PIRSR617867-1"/>
    </source>
</evidence>
<dbReference type="InterPro" id="IPR050438">
    <property type="entry name" value="LMW_PTPase"/>
</dbReference>
<dbReference type="GO" id="GO:0004725">
    <property type="term" value="F:protein tyrosine phosphatase activity"/>
    <property type="evidence" value="ECO:0007669"/>
    <property type="project" value="UniProtKB-EC"/>
</dbReference>
<dbReference type="PANTHER" id="PTHR11717">
    <property type="entry name" value="LOW MOLECULAR WEIGHT PROTEIN TYROSINE PHOSPHATASE"/>
    <property type="match status" value="1"/>
</dbReference>
<sequence length="163" mass="18371">MTSETTVTICFVCLGNICRSPLAEGVFQDLLKKEGLEERIIVHSAGTGNWHVGARPDKRMQSTANARGIELLSTAEQFQPGDFKRFDLVLAMDQSNKESLDYMGSGKVTKNKLKMFREFDPDHNGDFDVPDPYYGGDQGFETVFDIVNRTCPPLLEYIKRELL</sequence>